<organism evidence="3 4">
    <name type="scientific">Blastococcus haudaquaticus</name>
    <dbReference type="NCBI Taxonomy" id="1938745"/>
    <lineage>
        <taxon>Bacteria</taxon>
        <taxon>Bacillati</taxon>
        <taxon>Actinomycetota</taxon>
        <taxon>Actinomycetes</taxon>
        <taxon>Geodermatophilales</taxon>
        <taxon>Geodermatophilaceae</taxon>
        <taxon>Blastococcus</taxon>
    </lineage>
</organism>
<sequence length="549" mass="59279">MKLSKRSSSLVATAIAAALLMTACGGSDEGEEGGTADGGGTFSIYIGEPENPLIPGNTTESEGHQVISSLWTGLVEYSADGEVEYTGVAETIESEDNTTWTVTLKDGWTFHDGTPVTSQSFVDAWNYTALSTNAQGASYFFSNIEGYDDLQGETDDAGNLVTPPVAEEMSGLQVVSDTEFTVTLATPFAQFPVTVGYNAFYPQPESFFEDPEAAGEQPVGNGPFQAEEPFVQGTGFTVTRFDDYAGEQPANADSVEFRVYADQGTAFTDLQGGNLDVLPDVPPDALASIEDEFGDRFLEAPSSGFQYLGIPTYDPRFADERVRQALSMAIDRQAIADAIFSGGRTPADSVVAPVVEGYREGACEFCELDVERANELLDEAGFDRSQPIDLWFNAGAGHDAYIEAVGNQLRDNLNVEYTLRGDLDFAEYLPLQDEKGMTGPFRLGWSMDYPSPQNYLEPLYSTAALPPAGSNTSFYSNPEFDALIQQGNSASSSEEAIEFYNQAEDLLLQDMPIIPMFYELEQAAHSENVSDVVIDVFGDIDVAAVSVTS</sequence>
<dbReference type="Proteomes" id="UP000219482">
    <property type="component" value="Unassembled WGS sequence"/>
</dbReference>
<dbReference type="Pfam" id="PF00496">
    <property type="entry name" value="SBP_bac_5"/>
    <property type="match status" value="1"/>
</dbReference>
<evidence type="ECO:0000259" key="2">
    <source>
        <dbReference type="Pfam" id="PF00496"/>
    </source>
</evidence>
<evidence type="ECO:0000256" key="1">
    <source>
        <dbReference type="SAM" id="SignalP"/>
    </source>
</evidence>
<accession>A0A286H0M9</accession>
<dbReference type="RefSeq" id="WP_200814765.1">
    <property type="nucleotide sequence ID" value="NZ_OCNK01000003.1"/>
</dbReference>
<dbReference type="GO" id="GO:0042597">
    <property type="term" value="C:periplasmic space"/>
    <property type="evidence" value="ECO:0007669"/>
    <property type="project" value="UniProtKB-ARBA"/>
</dbReference>
<dbReference type="InterPro" id="IPR000914">
    <property type="entry name" value="SBP_5_dom"/>
</dbReference>
<dbReference type="PANTHER" id="PTHR30290:SF83">
    <property type="entry name" value="ABC TRANSPORTER SUBSTRATE-BINDING PROTEIN"/>
    <property type="match status" value="1"/>
</dbReference>
<keyword evidence="1" id="KW-0732">Signal</keyword>
<dbReference type="InterPro" id="IPR030678">
    <property type="entry name" value="Peptide/Ni-bd"/>
</dbReference>
<evidence type="ECO:0000313" key="3">
    <source>
        <dbReference type="EMBL" id="SOE01348.1"/>
    </source>
</evidence>
<dbReference type="InterPro" id="IPR039424">
    <property type="entry name" value="SBP_5"/>
</dbReference>
<dbReference type="GO" id="GO:0043190">
    <property type="term" value="C:ATP-binding cassette (ABC) transporter complex"/>
    <property type="evidence" value="ECO:0007669"/>
    <property type="project" value="InterPro"/>
</dbReference>
<feature type="domain" description="Solute-binding protein family 5" evidence="2">
    <location>
        <begin position="87"/>
        <end position="463"/>
    </location>
</feature>
<evidence type="ECO:0000313" key="4">
    <source>
        <dbReference type="Proteomes" id="UP000219482"/>
    </source>
</evidence>
<dbReference type="PANTHER" id="PTHR30290">
    <property type="entry name" value="PERIPLASMIC BINDING COMPONENT OF ABC TRANSPORTER"/>
    <property type="match status" value="1"/>
</dbReference>
<dbReference type="AlphaFoldDB" id="A0A286H0M9"/>
<dbReference type="SUPFAM" id="SSF53850">
    <property type="entry name" value="Periplasmic binding protein-like II"/>
    <property type="match status" value="1"/>
</dbReference>
<dbReference type="EMBL" id="OCNK01000003">
    <property type="protein sequence ID" value="SOE01348.1"/>
    <property type="molecule type" value="Genomic_DNA"/>
</dbReference>
<dbReference type="CDD" id="cd00995">
    <property type="entry name" value="PBP2_NikA_DppA_OppA_like"/>
    <property type="match status" value="1"/>
</dbReference>
<protein>
    <submittedName>
        <fullName evidence="3">Oligopeptide transport system substrate-binding protein</fullName>
    </submittedName>
</protein>
<name>A0A286H0M9_9ACTN</name>
<keyword evidence="4" id="KW-1185">Reference proteome</keyword>
<dbReference type="PIRSF" id="PIRSF002741">
    <property type="entry name" value="MppA"/>
    <property type="match status" value="1"/>
</dbReference>
<dbReference type="Gene3D" id="3.10.105.10">
    <property type="entry name" value="Dipeptide-binding Protein, Domain 3"/>
    <property type="match status" value="1"/>
</dbReference>
<dbReference type="GO" id="GO:0015833">
    <property type="term" value="P:peptide transport"/>
    <property type="evidence" value="ECO:0007669"/>
    <property type="project" value="TreeGrafter"/>
</dbReference>
<dbReference type="Gene3D" id="3.90.76.10">
    <property type="entry name" value="Dipeptide-binding Protein, Domain 1"/>
    <property type="match status" value="1"/>
</dbReference>
<feature type="signal peptide" evidence="1">
    <location>
        <begin position="1"/>
        <end position="23"/>
    </location>
</feature>
<dbReference type="Gene3D" id="3.40.190.10">
    <property type="entry name" value="Periplasmic binding protein-like II"/>
    <property type="match status" value="1"/>
</dbReference>
<proteinExistence type="predicted"/>
<dbReference type="GO" id="GO:1904680">
    <property type="term" value="F:peptide transmembrane transporter activity"/>
    <property type="evidence" value="ECO:0007669"/>
    <property type="project" value="TreeGrafter"/>
</dbReference>
<gene>
    <name evidence="3" type="ORF">SAMN06272739_3107</name>
</gene>
<reference evidence="4" key="1">
    <citation type="submission" date="2017-09" db="EMBL/GenBank/DDBJ databases">
        <authorList>
            <person name="Varghese N."/>
            <person name="Submissions S."/>
        </authorList>
    </citation>
    <scope>NUCLEOTIDE SEQUENCE [LARGE SCALE GENOMIC DNA]</scope>
    <source>
        <strain evidence="4">DSM 44270</strain>
    </source>
</reference>
<feature type="chain" id="PRO_5039238060" evidence="1">
    <location>
        <begin position="24"/>
        <end position="549"/>
    </location>
</feature>
<dbReference type="PROSITE" id="PS51257">
    <property type="entry name" value="PROKAR_LIPOPROTEIN"/>
    <property type="match status" value="1"/>
</dbReference>